<protein>
    <submittedName>
        <fullName evidence="2">Uncharacterized protein</fullName>
    </submittedName>
</protein>
<organism evidence="2 3">
    <name type="scientific">Setaria viridis</name>
    <name type="common">Green bristlegrass</name>
    <name type="synonym">Setaria italica subsp. viridis</name>
    <dbReference type="NCBI Taxonomy" id="4556"/>
    <lineage>
        <taxon>Eukaryota</taxon>
        <taxon>Viridiplantae</taxon>
        <taxon>Streptophyta</taxon>
        <taxon>Embryophyta</taxon>
        <taxon>Tracheophyta</taxon>
        <taxon>Spermatophyta</taxon>
        <taxon>Magnoliopsida</taxon>
        <taxon>Liliopsida</taxon>
        <taxon>Poales</taxon>
        <taxon>Poaceae</taxon>
        <taxon>PACMAD clade</taxon>
        <taxon>Panicoideae</taxon>
        <taxon>Panicodae</taxon>
        <taxon>Paniceae</taxon>
        <taxon>Cenchrinae</taxon>
        <taxon>Setaria</taxon>
    </lineage>
</organism>
<dbReference type="Gramene" id="TKW19271">
    <property type="protein sequence ID" value="TKW19271"/>
    <property type="gene ID" value="SEVIR_4G009601v2"/>
</dbReference>
<keyword evidence="3" id="KW-1185">Reference proteome</keyword>
<evidence type="ECO:0000313" key="2">
    <source>
        <dbReference type="EMBL" id="TKW19271.1"/>
    </source>
</evidence>
<gene>
    <name evidence="2" type="ORF">SEVIR_4G009601v2</name>
</gene>
<reference evidence="2" key="1">
    <citation type="submission" date="2019-03" db="EMBL/GenBank/DDBJ databases">
        <title>WGS assembly of Setaria viridis.</title>
        <authorList>
            <person name="Huang P."/>
            <person name="Jenkins J."/>
            <person name="Grimwood J."/>
            <person name="Barry K."/>
            <person name="Healey A."/>
            <person name="Mamidi S."/>
            <person name="Sreedasyam A."/>
            <person name="Shu S."/>
            <person name="Feldman M."/>
            <person name="Wu J."/>
            <person name="Yu Y."/>
            <person name="Chen C."/>
            <person name="Johnson J."/>
            <person name="Rokhsar D."/>
            <person name="Baxter I."/>
            <person name="Schmutz J."/>
            <person name="Brutnell T."/>
            <person name="Kellogg E."/>
        </authorList>
    </citation>
    <scope>NUCLEOTIDE SEQUENCE [LARGE SCALE GENOMIC DNA]</scope>
</reference>
<feature type="region of interest" description="Disordered" evidence="1">
    <location>
        <begin position="1"/>
        <end position="20"/>
    </location>
</feature>
<dbReference type="AlphaFoldDB" id="A0A4U6URU0"/>
<evidence type="ECO:0000313" key="3">
    <source>
        <dbReference type="Proteomes" id="UP000298652"/>
    </source>
</evidence>
<accession>A0A4U6URU0</accession>
<name>A0A4U6URU0_SETVI</name>
<evidence type="ECO:0000256" key="1">
    <source>
        <dbReference type="SAM" id="MobiDB-lite"/>
    </source>
</evidence>
<dbReference type="EMBL" id="CM016555">
    <property type="protein sequence ID" value="TKW19271.1"/>
    <property type="molecule type" value="Genomic_DNA"/>
</dbReference>
<dbReference type="Proteomes" id="UP000298652">
    <property type="component" value="Chromosome 4"/>
</dbReference>
<sequence length="43" mass="4534">MGHSSQAKADQKRSSTAIDHALDTANPAVNHALAHRPCVINQA</sequence>
<proteinExistence type="predicted"/>